<dbReference type="EMBL" id="CZAP01000011">
    <property type="protein sequence ID" value="CUP75657.1"/>
    <property type="molecule type" value="Genomic_DNA"/>
</dbReference>
<evidence type="ECO:0000313" key="2">
    <source>
        <dbReference type="EMBL" id="CUP75657.1"/>
    </source>
</evidence>
<evidence type="ECO:0000313" key="1">
    <source>
        <dbReference type="EMBL" id="CUP69359.1"/>
    </source>
</evidence>
<dbReference type="Proteomes" id="UP000095576">
    <property type="component" value="Unassembled WGS sequence"/>
</dbReference>
<gene>
    <name evidence="2" type="ORF">ERS852511_03126</name>
    <name evidence="1" type="ORF">ERS852557_01311</name>
</gene>
<evidence type="ECO:0000313" key="4">
    <source>
        <dbReference type="Proteomes" id="UP000095576"/>
    </source>
</evidence>
<evidence type="ECO:0000313" key="3">
    <source>
        <dbReference type="Proteomes" id="UP000095541"/>
    </source>
</evidence>
<accession>I0PZP5</accession>
<protein>
    <submittedName>
        <fullName evidence="1">Uncharacterized protein</fullName>
    </submittedName>
</protein>
<organism evidence="1 3">
    <name type="scientific">Bacteroides thetaiotaomicron</name>
    <dbReference type="NCBI Taxonomy" id="818"/>
    <lineage>
        <taxon>Bacteria</taxon>
        <taxon>Pseudomonadati</taxon>
        <taxon>Bacteroidota</taxon>
        <taxon>Bacteroidia</taxon>
        <taxon>Bacteroidales</taxon>
        <taxon>Bacteroidaceae</taxon>
        <taxon>Bacteroides</taxon>
    </lineage>
</organism>
<dbReference type="AlphaFoldDB" id="A0A173REP0"/>
<dbReference type="Proteomes" id="UP000095541">
    <property type="component" value="Unassembled WGS sequence"/>
</dbReference>
<proteinExistence type="predicted"/>
<accession>A0A173REP0</accession>
<dbReference type="EMBL" id="CZBI01000002">
    <property type="protein sequence ID" value="CUP69359.1"/>
    <property type="molecule type" value="Genomic_DNA"/>
</dbReference>
<sequence length="29" mass="3614">MGKKSYILYFTQTYLLTLQPYYERYDTTI</sequence>
<name>A0A173REP0_BACT4</name>
<reference evidence="3 4" key="1">
    <citation type="submission" date="2015-09" db="EMBL/GenBank/DDBJ databases">
        <authorList>
            <consortium name="Pathogen Informatics"/>
        </authorList>
    </citation>
    <scope>NUCLEOTIDE SEQUENCE [LARGE SCALE GENOMIC DNA]</scope>
    <source>
        <strain evidence="2 4">2789STDY5834899</strain>
        <strain evidence="1 3">2789STDY5834945</strain>
    </source>
</reference>